<evidence type="ECO:0000256" key="9">
    <source>
        <dbReference type="ARBA" id="ARBA00023011"/>
    </source>
</evidence>
<keyword evidence="16" id="KW-0152">Cholesterol biosynthesis</keyword>
<evidence type="ECO:0000256" key="1">
    <source>
        <dbReference type="ARBA" id="ARBA00003812"/>
    </source>
</evidence>
<dbReference type="InterPro" id="IPR029765">
    <property type="entry name" value="Mev_diP_decarb"/>
</dbReference>
<evidence type="ECO:0000313" key="19">
    <source>
        <dbReference type="EMBL" id="KAJ8916910.1"/>
    </source>
</evidence>
<evidence type="ECO:0000256" key="12">
    <source>
        <dbReference type="ARBA" id="ARBA00023221"/>
    </source>
</evidence>
<dbReference type="GO" id="GO:0006695">
    <property type="term" value="P:cholesterol biosynthetic process"/>
    <property type="evidence" value="ECO:0007669"/>
    <property type="project" value="UniProtKB-KW"/>
</dbReference>
<dbReference type="FunFam" id="3.30.230.10:FF:000080">
    <property type="entry name" value="Diphosphomevalonate decarboxylase"/>
    <property type="match status" value="1"/>
</dbReference>
<organism evidence="19 20">
    <name type="scientific">Exocentrus adspersus</name>
    <dbReference type="NCBI Taxonomy" id="1586481"/>
    <lineage>
        <taxon>Eukaryota</taxon>
        <taxon>Metazoa</taxon>
        <taxon>Ecdysozoa</taxon>
        <taxon>Arthropoda</taxon>
        <taxon>Hexapoda</taxon>
        <taxon>Insecta</taxon>
        <taxon>Pterygota</taxon>
        <taxon>Neoptera</taxon>
        <taxon>Endopterygota</taxon>
        <taxon>Coleoptera</taxon>
        <taxon>Polyphaga</taxon>
        <taxon>Cucujiformia</taxon>
        <taxon>Chrysomeloidea</taxon>
        <taxon>Cerambycidae</taxon>
        <taxon>Lamiinae</taxon>
        <taxon>Acanthocinini</taxon>
        <taxon>Exocentrus</taxon>
    </lineage>
</organism>
<accession>A0AAV8VSR0</accession>
<dbReference type="InterPro" id="IPR041431">
    <property type="entry name" value="Mvd1_C"/>
</dbReference>
<evidence type="ECO:0000256" key="15">
    <source>
        <dbReference type="PIRNR" id="PIRNR015950"/>
    </source>
</evidence>
<keyword evidence="11 16" id="KW-1207">Sterol metabolism</keyword>
<evidence type="ECO:0000256" key="6">
    <source>
        <dbReference type="ARBA" id="ARBA00022741"/>
    </source>
</evidence>
<evidence type="ECO:0000313" key="20">
    <source>
        <dbReference type="Proteomes" id="UP001159042"/>
    </source>
</evidence>
<dbReference type="Pfam" id="PF22700">
    <property type="entry name" value="MVD-like_N"/>
    <property type="match status" value="1"/>
</dbReference>
<evidence type="ECO:0000256" key="2">
    <source>
        <dbReference type="ARBA" id="ARBA00008831"/>
    </source>
</evidence>
<reference evidence="19 20" key="1">
    <citation type="journal article" date="2023" name="Insect Mol. Biol.">
        <title>Genome sequencing provides insights into the evolution of gene families encoding plant cell wall-degrading enzymes in longhorned beetles.</title>
        <authorList>
            <person name="Shin N.R."/>
            <person name="Okamura Y."/>
            <person name="Kirsch R."/>
            <person name="Pauchet Y."/>
        </authorList>
    </citation>
    <scope>NUCLEOTIDE SEQUENCE [LARGE SCALE GENOMIC DNA]</scope>
    <source>
        <strain evidence="19">EAD_L_NR</strain>
    </source>
</reference>
<comment type="function">
    <text evidence="1 16">Catalyzes the ATP dependent decarboxylation of (R)-5-diphosphomevalonate to form isopentenyl diphosphate (IPP). Functions in the mevalonate (MVA) pathway leading to isopentenyl diphosphate (IPP), a key precursor for the biosynthesis of isoprenoids and sterol synthesis.</text>
</comment>
<keyword evidence="8 16" id="KW-0752">Steroid biosynthesis</keyword>
<dbReference type="PANTHER" id="PTHR10977:SF3">
    <property type="entry name" value="DIPHOSPHOMEVALONATE DECARBOXYLASE"/>
    <property type="match status" value="1"/>
</dbReference>
<dbReference type="Gene3D" id="3.30.230.10">
    <property type="match status" value="1"/>
</dbReference>
<keyword evidence="16" id="KW-0153">Cholesterol metabolism</keyword>
<evidence type="ECO:0000256" key="3">
    <source>
        <dbReference type="ARBA" id="ARBA00012296"/>
    </source>
</evidence>
<feature type="domain" description="Mvd1 C-terminal" evidence="17">
    <location>
        <begin position="178"/>
        <end position="361"/>
    </location>
</feature>
<keyword evidence="9 16" id="KW-0756">Sterol biosynthesis</keyword>
<evidence type="ECO:0000256" key="14">
    <source>
        <dbReference type="ARBA" id="ARBA00048154"/>
    </source>
</evidence>
<dbReference type="SUPFAM" id="SSF55060">
    <property type="entry name" value="GHMP Kinase, C-terminal domain"/>
    <property type="match status" value="1"/>
</dbReference>
<evidence type="ECO:0000256" key="8">
    <source>
        <dbReference type="ARBA" id="ARBA00022955"/>
    </source>
</evidence>
<evidence type="ECO:0000256" key="10">
    <source>
        <dbReference type="ARBA" id="ARBA00023098"/>
    </source>
</evidence>
<dbReference type="GO" id="GO:0019287">
    <property type="term" value="P:isopentenyl diphosphate biosynthetic process, mevalonate pathway"/>
    <property type="evidence" value="ECO:0007669"/>
    <property type="project" value="UniProtKB-UniRule"/>
</dbReference>
<protein>
    <recommendedName>
        <fullName evidence="4 15">Diphosphomevalonate decarboxylase</fullName>
        <ecNumber evidence="3 15">4.1.1.33</ecNumber>
    </recommendedName>
</protein>
<evidence type="ECO:0000256" key="16">
    <source>
        <dbReference type="RuleBase" id="RU363086"/>
    </source>
</evidence>
<dbReference type="InterPro" id="IPR020568">
    <property type="entry name" value="Ribosomal_Su5_D2-typ_SF"/>
</dbReference>
<sequence length="378" mass="42552">MSSRSCQMTLFINRGKSDDDLIIPLNDSLSGTLSMDFMCAKTTVMASPFLTEDRFWLNNKEQSFENKRLQNCLKEVRNRANPKLPEIKWKIAICSENNFPTAAGLASSAAGYACLVSALAALYEIDGDISDIARRGSGSACRSMYGGWVRWCKGLRDDGVDSIAKQIASVEHWPEIRVLILVVNDSRKKYSSTDGMKRTVETSEFLKYRVQNVVPLRIEAITSAIKEKDFNSFARITMEDSNQFHAVCLDTFPPCIYMNDTSHLIVELVHAYNEHKGTNKVAYTFDAGPNACLYLLEQEVYEFLSLVNYIFPPASGQKDYIRGIPVIEEQLPKESSLHIEPQRSGLLKYIIHTKLGDGPQRLYNPEAHLLNETGVPKK</sequence>
<feature type="domain" description="Diphosphomevalonate decarboxylase-like N-terminal" evidence="18">
    <location>
        <begin position="14"/>
        <end position="164"/>
    </location>
</feature>
<proteinExistence type="inferred from homology"/>
<keyword evidence="6 15" id="KW-0547">Nucleotide-binding</keyword>
<dbReference type="NCBIfam" id="TIGR01240">
    <property type="entry name" value="mevDPdecarb"/>
    <property type="match status" value="1"/>
</dbReference>
<comment type="catalytic activity">
    <reaction evidence="14 15 16">
        <text>(R)-5-diphosphomevalonate + ATP = isopentenyl diphosphate + ADP + phosphate + CO2</text>
        <dbReference type="Rhea" id="RHEA:23732"/>
        <dbReference type="ChEBI" id="CHEBI:16526"/>
        <dbReference type="ChEBI" id="CHEBI:30616"/>
        <dbReference type="ChEBI" id="CHEBI:43474"/>
        <dbReference type="ChEBI" id="CHEBI:57557"/>
        <dbReference type="ChEBI" id="CHEBI:128769"/>
        <dbReference type="ChEBI" id="CHEBI:456216"/>
        <dbReference type="EC" id="4.1.1.33"/>
    </reaction>
</comment>
<dbReference type="PANTHER" id="PTHR10977">
    <property type="entry name" value="DIPHOSPHOMEVALONATE DECARBOXYLASE"/>
    <property type="match status" value="1"/>
</dbReference>
<keyword evidence="12 16" id="KW-0753">Steroid metabolism</keyword>
<keyword evidence="13 15" id="KW-0456">Lyase</keyword>
<dbReference type="Proteomes" id="UP001159042">
    <property type="component" value="Unassembled WGS sequence"/>
</dbReference>
<dbReference type="AlphaFoldDB" id="A0AAV8VSR0"/>
<dbReference type="GO" id="GO:0005829">
    <property type="term" value="C:cytosol"/>
    <property type="evidence" value="ECO:0007669"/>
    <property type="project" value="InterPro"/>
</dbReference>
<comment type="similarity">
    <text evidence="2 15 16">Belongs to the diphosphomevalonate decarboxylase family.</text>
</comment>
<dbReference type="Gene3D" id="3.30.70.890">
    <property type="entry name" value="GHMP kinase, C-terminal domain"/>
    <property type="match status" value="1"/>
</dbReference>
<name>A0AAV8VSR0_9CUCU</name>
<keyword evidence="20" id="KW-1185">Reference proteome</keyword>
<dbReference type="Pfam" id="PF18376">
    <property type="entry name" value="MDD_C"/>
    <property type="match status" value="1"/>
</dbReference>
<evidence type="ECO:0000256" key="7">
    <source>
        <dbReference type="ARBA" id="ARBA00022840"/>
    </source>
</evidence>
<dbReference type="InterPro" id="IPR005935">
    <property type="entry name" value="Mev_decarb"/>
</dbReference>
<keyword evidence="7 15" id="KW-0067">ATP-binding</keyword>
<dbReference type="EMBL" id="JANEYG010000038">
    <property type="protein sequence ID" value="KAJ8916910.1"/>
    <property type="molecule type" value="Genomic_DNA"/>
</dbReference>
<gene>
    <name evidence="19" type="ORF">NQ315_013380</name>
</gene>
<evidence type="ECO:0000256" key="13">
    <source>
        <dbReference type="ARBA" id="ARBA00023239"/>
    </source>
</evidence>
<dbReference type="FunFam" id="3.30.70.890:FF:000005">
    <property type="entry name" value="Diphosphomevalonate decarboxylase"/>
    <property type="match status" value="1"/>
</dbReference>
<dbReference type="InterPro" id="IPR014721">
    <property type="entry name" value="Ribsml_uS5_D2-typ_fold_subgr"/>
</dbReference>
<evidence type="ECO:0000259" key="17">
    <source>
        <dbReference type="Pfam" id="PF18376"/>
    </source>
</evidence>
<dbReference type="GO" id="GO:0004163">
    <property type="term" value="F:diphosphomevalonate decarboxylase activity"/>
    <property type="evidence" value="ECO:0007669"/>
    <property type="project" value="UniProtKB-UniRule"/>
</dbReference>
<dbReference type="InterPro" id="IPR036554">
    <property type="entry name" value="GHMP_kinase_C_sf"/>
</dbReference>
<comment type="caution">
    <text evidence="19">The sequence shown here is derived from an EMBL/GenBank/DDBJ whole genome shotgun (WGS) entry which is preliminary data.</text>
</comment>
<dbReference type="GO" id="GO:0005524">
    <property type="term" value="F:ATP binding"/>
    <property type="evidence" value="ECO:0007669"/>
    <property type="project" value="UniProtKB-UniRule"/>
</dbReference>
<evidence type="ECO:0000256" key="5">
    <source>
        <dbReference type="ARBA" id="ARBA00022516"/>
    </source>
</evidence>
<evidence type="ECO:0000256" key="4">
    <source>
        <dbReference type="ARBA" id="ARBA00019335"/>
    </source>
</evidence>
<dbReference type="EC" id="4.1.1.33" evidence="3 15"/>
<keyword evidence="5 16" id="KW-0444">Lipid biosynthesis</keyword>
<dbReference type="PIRSF" id="PIRSF015950">
    <property type="entry name" value="Mev_P_decrbx"/>
    <property type="match status" value="1"/>
</dbReference>
<dbReference type="SUPFAM" id="SSF54211">
    <property type="entry name" value="Ribosomal protein S5 domain 2-like"/>
    <property type="match status" value="1"/>
</dbReference>
<evidence type="ECO:0000256" key="11">
    <source>
        <dbReference type="ARBA" id="ARBA00023166"/>
    </source>
</evidence>
<evidence type="ECO:0000259" key="18">
    <source>
        <dbReference type="Pfam" id="PF22700"/>
    </source>
</evidence>
<dbReference type="InterPro" id="IPR053859">
    <property type="entry name" value="MVD-like_N"/>
</dbReference>
<keyword evidence="10 15" id="KW-0443">Lipid metabolism</keyword>
<comment type="pathway">
    <text evidence="16">Steroid biosynthesis; cholesterol biosynthesis.</text>
</comment>